<dbReference type="AlphaFoldDB" id="A0A3R6XTF4"/>
<sequence>MKLSVFLELVEIKAKTASIFPFLLGTFYAVYHFHHLNWINVICFFVAMLLFNMSVDINDNYWDYQNATEQEEFRKKTNVIGVNHLNIKKMGWLDFSMAAIAALLGLFLVTRVGWILLVLGIFCFAVGFFYAGGPYPINSLPVGEFFAGFTMGFVIFLIAVYINVYQAIAFDWHLIVPIFIASGLSQCAIGALLLANNICDYQEDIDLNRHTIVRFLGVPKSLWFYAALLIIGYIFLLAAIFMRILPWSLLLTFLVIPIIYRNTKQFFAVHIKKKTFPLAVKNLFIITLTQVLSFALGLIIKQFS</sequence>
<dbReference type="CDD" id="cd13962">
    <property type="entry name" value="PT_UbiA_UBIAD1"/>
    <property type="match status" value="1"/>
</dbReference>
<dbReference type="PANTHER" id="PTHR13929">
    <property type="entry name" value="1,4-DIHYDROXY-2-NAPHTHOATE OCTAPRENYLTRANSFERASE"/>
    <property type="match status" value="1"/>
</dbReference>
<protein>
    <submittedName>
        <fullName evidence="9">1,4-dihydroxy-2-naphthoate prenyltransferase</fullName>
    </submittedName>
</protein>
<dbReference type="UniPathway" id="UPA00079"/>
<organism evidence="9 10">
    <name type="scientific">Bombilactobacillus bombi</name>
    <dbReference type="NCBI Taxonomy" id="1303590"/>
    <lineage>
        <taxon>Bacteria</taxon>
        <taxon>Bacillati</taxon>
        <taxon>Bacillota</taxon>
        <taxon>Bacilli</taxon>
        <taxon>Lactobacillales</taxon>
        <taxon>Lactobacillaceae</taxon>
        <taxon>Bombilactobacillus</taxon>
    </lineage>
</organism>
<feature type="transmembrane region" description="Helical" evidence="8">
    <location>
        <begin position="37"/>
        <end position="55"/>
    </location>
</feature>
<feature type="transmembrane region" description="Helical" evidence="8">
    <location>
        <begin position="283"/>
        <end position="300"/>
    </location>
</feature>
<feature type="transmembrane region" description="Helical" evidence="8">
    <location>
        <begin position="114"/>
        <end position="133"/>
    </location>
</feature>
<dbReference type="GO" id="GO:0016020">
    <property type="term" value="C:membrane"/>
    <property type="evidence" value="ECO:0007669"/>
    <property type="project" value="UniProtKB-SubCell"/>
</dbReference>
<dbReference type="GO" id="GO:0042371">
    <property type="term" value="P:vitamin K biosynthetic process"/>
    <property type="evidence" value="ECO:0007669"/>
    <property type="project" value="TreeGrafter"/>
</dbReference>
<dbReference type="EMBL" id="QOCS01000004">
    <property type="protein sequence ID" value="RHW48506.1"/>
    <property type="molecule type" value="Genomic_DNA"/>
</dbReference>
<feature type="transmembrane region" description="Helical" evidence="8">
    <location>
        <begin position="91"/>
        <end position="108"/>
    </location>
</feature>
<dbReference type="GO" id="GO:0004659">
    <property type="term" value="F:prenyltransferase activity"/>
    <property type="evidence" value="ECO:0007669"/>
    <property type="project" value="InterPro"/>
</dbReference>
<dbReference type="GO" id="GO:0009234">
    <property type="term" value="P:menaquinone biosynthetic process"/>
    <property type="evidence" value="ECO:0007669"/>
    <property type="project" value="UniProtKB-UniPathway"/>
</dbReference>
<evidence type="ECO:0000256" key="2">
    <source>
        <dbReference type="ARBA" id="ARBA00004863"/>
    </source>
</evidence>
<dbReference type="InterPro" id="IPR044878">
    <property type="entry name" value="UbiA_sf"/>
</dbReference>
<evidence type="ECO:0000256" key="6">
    <source>
        <dbReference type="ARBA" id="ARBA00022989"/>
    </source>
</evidence>
<keyword evidence="4 9" id="KW-0808">Transferase</keyword>
<reference evidence="9 10" key="1">
    <citation type="submission" date="2018-07" db="EMBL/GenBank/DDBJ databases">
        <title>Genome sequences of six Lactobacillus spp. isolated from bumble bee guts.</title>
        <authorList>
            <person name="Motta E.V.S."/>
            <person name="Moran N.A."/>
        </authorList>
    </citation>
    <scope>NUCLEOTIDE SEQUENCE [LARGE SCALE GENOMIC DNA]</scope>
    <source>
        <strain evidence="9 10">LV-8.1</strain>
    </source>
</reference>
<feature type="transmembrane region" description="Helical" evidence="8">
    <location>
        <begin position="145"/>
        <end position="168"/>
    </location>
</feature>
<evidence type="ECO:0000256" key="5">
    <source>
        <dbReference type="ARBA" id="ARBA00022692"/>
    </source>
</evidence>
<evidence type="ECO:0000256" key="3">
    <source>
        <dbReference type="ARBA" id="ARBA00022428"/>
    </source>
</evidence>
<comment type="pathway">
    <text evidence="2">Quinol/quinone metabolism; menaquinone biosynthesis.</text>
</comment>
<dbReference type="PIRSF" id="PIRSF005355">
    <property type="entry name" value="UBIAD1"/>
    <property type="match status" value="1"/>
</dbReference>
<dbReference type="Gene3D" id="1.10.357.140">
    <property type="entry name" value="UbiA prenyltransferase"/>
    <property type="match status" value="1"/>
</dbReference>
<keyword evidence="5 8" id="KW-0812">Transmembrane</keyword>
<dbReference type="Pfam" id="PF01040">
    <property type="entry name" value="UbiA"/>
    <property type="match status" value="1"/>
</dbReference>
<dbReference type="InterPro" id="IPR000537">
    <property type="entry name" value="UbiA_prenyltransferase"/>
</dbReference>
<dbReference type="Proteomes" id="UP000284822">
    <property type="component" value="Unassembled WGS sequence"/>
</dbReference>
<keyword evidence="3" id="KW-0474">Menaquinone biosynthesis</keyword>
<comment type="subcellular location">
    <subcellularLocation>
        <location evidence="1">Membrane</location>
        <topology evidence="1">Multi-pass membrane protein</topology>
    </subcellularLocation>
</comment>
<dbReference type="InterPro" id="IPR026046">
    <property type="entry name" value="UBIAD1"/>
</dbReference>
<accession>A0A3R6XTF4</accession>
<dbReference type="NCBIfam" id="NF004752">
    <property type="entry name" value="PRK06080.1-4"/>
    <property type="match status" value="1"/>
</dbReference>
<feature type="transmembrane region" description="Helical" evidence="8">
    <location>
        <begin position="222"/>
        <end position="241"/>
    </location>
</feature>
<evidence type="ECO:0000256" key="4">
    <source>
        <dbReference type="ARBA" id="ARBA00022679"/>
    </source>
</evidence>
<name>A0A3R6XTF4_9LACO</name>
<gene>
    <name evidence="9" type="ORF">DS832_01170</name>
</gene>
<keyword evidence="6 8" id="KW-1133">Transmembrane helix</keyword>
<keyword evidence="7 8" id="KW-0472">Membrane</keyword>
<feature type="transmembrane region" description="Helical" evidence="8">
    <location>
        <begin position="174"/>
        <end position="195"/>
    </location>
</feature>
<dbReference type="PANTHER" id="PTHR13929:SF0">
    <property type="entry name" value="UBIA PRENYLTRANSFERASE DOMAIN-CONTAINING PROTEIN 1"/>
    <property type="match status" value="1"/>
</dbReference>
<evidence type="ECO:0000256" key="7">
    <source>
        <dbReference type="ARBA" id="ARBA00023136"/>
    </source>
</evidence>
<evidence type="ECO:0000313" key="10">
    <source>
        <dbReference type="Proteomes" id="UP000284822"/>
    </source>
</evidence>
<evidence type="ECO:0000313" key="9">
    <source>
        <dbReference type="EMBL" id="RHW48506.1"/>
    </source>
</evidence>
<proteinExistence type="predicted"/>
<evidence type="ECO:0000256" key="8">
    <source>
        <dbReference type="SAM" id="Phobius"/>
    </source>
</evidence>
<dbReference type="RefSeq" id="WP_118910013.1">
    <property type="nucleotide sequence ID" value="NZ_QOCS01000004.1"/>
</dbReference>
<evidence type="ECO:0000256" key="1">
    <source>
        <dbReference type="ARBA" id="ARBA00004141"/>
    </source>
</evidence>
<comment type="caution">
    <text evidence="9">The sequence shown here is derived from an EMBL/GenBank/DDBJ whole genome shotgun (WGS) entry which is preliminary data.</text>
</comment>